<dbReference type="AlphaFoldDB" id="A0A922LVS6"/>
<dbReference type="OrthoDB" id="6247599at2759"/>
<dbReference type="Proteomes" id="UP000471633">
    <property type="component" value="Unassembled WGS sequence"/>
</dbReference>
<evidence type="ECO:0000313" key="1">
    <source>
        <dbReference type="EMBL" id="KAH9594523.1"/>
    </source>
</evidence>
<reference evidence="1" key="3">
    <citation type="submission" date="2021-06" db="EMBL/GenBank/DDBJ databases">
        <title>Chromosome-level genome assembly for S. haematobium.</title>
        <authorList>
            <person name="Stroehlein A.J."/>
        </authorList>
    </citation>
    <scope>NUCLEOTIDE SEQUENCE</scope>
</reference>
<organism evidence="1 2">
    <name type="scientific">Schistosoma haematobium</name>
    <name type="common">Blood fluke</name>
    <dbReference type="NCBI Taxonomy" id="6185"/>
    <lineage>
        <taxon>Eukaryota</taxon>
        <taxon>Metazoa</taxon>
        <taxon>Spiralia</taxon>
        <taxon>Lophotrochozoa</taxon>
        <taxon>Platyhelminthes</taxon>
        <taxon>Trematoda</taxon>
        <taxon>Digenea</taxon>
        <taxon>Strigeidida</taxon>
        <taxon>Schistosomatoidea</taxon>
        <taxon>Schistosomatidae</taxon>
        <taxon>Schistosoma</taxon>
    </lineage>
</organism>
<proteinExistence type="predicted"/>
<gene>
    <name evidence="1" type="ORF">MS3_00006636</name>
</gene>
<dbReference type="GeneID" id="24592421"/>
<sequence length="462" mass="52385">MDIASLLEWKLNCFEQSFNTVYNLSRRFSNKGNKCTCAKIAVQVDNKETVNTYDVDSDSALIREVEEALQKAHLTLSPQKTKKEPISVDRPSKSVLKMCHGNTCIKKSRPDSSGPITKQRKYIPAHYKAPYRTDLHIPNRKKLFTLGQPVASFPPTMDNKNMSDRTIKKINETSTKQENHTEVNFFEDINLLCHPASTCDCYQYQTHQQAALIEKYNKSVSCLWLSISRTRQLLRSEDRSIIVQFFKNIPMESKLFSSMCFAIQKCDLAIASFEKFTSLVSCIDVQKVSQDEINWIQYVFSRFSLILKLLELLMTKVNPDSSDLSTTNVLNDLLTHNDPISAWFASKHPVKLVAPPSPYEAFLTIGNCPSTPGAFSRLLALTAWPQMCVFNGSAKQALLFTNLWSELESVQTELELLNTFKANLPNLLVDHLFTKTINHASAFRNLYTLVCGNSPLILKSNV</sequence>
<reference evidence="1" key="2">
    <citation type="journal article" date="2019" name="Gigascience">
        <title>High-quality Schistosoma haematobium genome achieved by single-molecule and long-range sequencing.</title>
        <authorList>
            <person name="Stroehlein A.J."/>
            <person name="Korhonen P.K."/>
            <person name="Chong T.M."/>
            <person name="Lim Y.L."/>
            <person name="Chan K.G."/>
            <person name="Webster B."/>
            <person name="Rollinson D."/>
            <person name="Brindley P.J."/>
            <person name="Gasser R.B."/>
            <person name="Young N.D."/>
        </authorList>
    </citation>
    <scope>NUCLEOTIDE SEQUENCE</scope>
</reference>
<dbReference type="KEGG" id="shx:MS3_00006636"/>
<protein>
    <submittedName>
        <fullName evidence="1">Uncharacterized protein</fullName>
    </submittedName>
</protein>
<reference evidence="1" key="1">
    <citation type="journal article" date="2012" name="Nat. Genet.">
        <title>Whole-genome sequence of Schistosoma haematobium.</title>
        <authorList>
            <person name="Young N.D."/>
            <person name="Jex A.R."/>
            <person name="Li B."/>
            <person name="Liu S."/>
            <person name="Yang L."/>
            <person name="Xiong Z."/>
            <person name="Li Y."/>
            <person name="Cantacessi C."/>
            <person name="Hall R.S."/>
            <person name="Xu X."/>
            <person name="Chen F."/>
            <person name="Wu X."/>
            <person name="Zerlotini A."/>
            <person name="Oliveira G."/>
            <person name="Hofmann A."/>
            <person name="Zhang G."/>
            <person name="Fang X."/>
            <person name="Kang Y."/>
            <person name="Campbell B.E."/>
            <person name="Loukas A."/>
            <person name="Ranganathan S."/>
            <person name="Rollinson D."/>
            <person name="Rinaldi G."/>
            <person name="Brindley P.J."/>
            <person name="Yang H."/>
            <person name="Wang J."/>
            <person name="Wang J."/>
            <person name="Gasser R.B."/>
        </authorList>
    </citation>
    <scope>NUCLEOTIDE SEQUENCE</scope>
</reference>
<dbReference type="CTD" id="24592421"/>
<comment type="caution">
    <text evidence="1">The sequence shown here is derived from an EMBL/GenBank/DDBJ whole genome shotgun (WGS) entry which is preliminary data.</text>
</comment>
<name>A0A922LVS6_SCHHA</name>
<evidence type="ECO:0000313" key="2">
    <source>
        <dbReference type="Proteomes" id="UP000471633"/>
    </source>
</evidence>
<dbReference type="EMBL" id="AMPZ03000001">
    <property type="protein sequence ID" value="KAH9594523.1"/>
    <property type="molecule type" value="Genomic_DNA"/>
</dbReference>
<dbReference type="RefSeq" id="XP_051073614.1">
    <property type="nucleotide sequence ID" value="XM_051214811.1"/>
</dbReference>
<keyword evidence="2" id="KW-1185">Reference proteome</keyword>
<reference evidence="1" key="4">
    <citation type="journal article" date="2022" name="PLoS Pathog.">
        <title>Chromosome-level genome of Schistosoma haematobium underpins genome-wide explorations of molecular variation.</title>
        <authorList>
            <person name="Stroehlein A.J."/>
            <person name="Korhonen P.K."/>
            <person name="Lee V.V."/>
            <person name="Ralph S.A."/>
            <person name="Mentink-Kane M."/>
            <person name="You H."/>
            <person name="McManus D.P."/>
            <person name="Tchuente L.T."/>
            <person name="Stothard J.R."/>
            <person name="Kaur P."/>
            <person name="Dudchenko O."/>
            <person name="Aiden E.L."/>
            <person name="Yang B."/>
            <person name="Yang H."/>
            <person name="Emery A.M."/>
            <person name="Webster B.L."/>
            <person name="Brindley P.J."/>
            <person name="Rollinson D."/>
            <person name="Chang B.C.H."/>
            <person name="Gasser R.B."/>
            <person name="Young N.D."/>
        </authorList>
    </citation>
    <scope>NUCLEOTIDE SEQUENCE</scope>
</reference>
<accession>A0A922LVS6</accession>